<accession>A0ABU2CZM9</accession>
<feature type="transmembrane region" description="Helical" evidence="1">
    <location>
        <begin position="57"/>
        <end position="77"/>
    </location>
</feature>
<feature type="transmembrane region" description="Helical" evidence="1">
    <location>
        <begin position="20"/>
        <end position="37"/>
    </location>
</feature>
<dbReference type="Proteomes" id="UP001246244">
    <property type="component" value="Unassembled WGS sequence"/>
</dbReference>
<evidence type="ECO:0000259" key="2">
    <source>
        <dbReference type="Pfam" id="PF18902"/>
    </source>
</evidence>
<dbReference type="Pfam" id="PF18902">
    <property type="entry name" value="DUF5658"/>
    <property type="match status" value="1"/>
</dbReference>
<feature type="domain" description="DUF5658" evidence="2">
    <location>
        <begin position="21"/>
        <end position="107"/>
    </location>
</feature>
<feature type="transmembrane region" description="Helical" evidence="1">
    <location>
        <begin position="89"/>
        <end position="109"/>
    </location>
</feature>
<comment type="caution">
    <text evidence="3">The sequence shown here is derived from an EMBL/GenBank/DDBJ whole genome shotgun (WGS) entry which is preliminary data.</text>
</comment>
<dbReference type="RefSeq" id="WP_310575221.1">
    <property type="nucleotide sequence ID" value="NZ_JAVKPK010000015.1"/>
</dbReference>
<keyword evidence="4" id="KW-1185">Reference proteome</keyword>
<evidence type="ECO:0000313" key="4">
    <source>
        <dbReference type="Proteomes" id="UP001246244"/>
    </source>
</evidence>
<reference evidence="4" key="1">
    <citation type="submission" date="2023-07" db="EMBL/GenBank/DDBJ databases">
        <title>Whole-genome sequencing of a new Methanosarcina sp. Z-7115.</title>
        <authorList>
            <person name="Zhilina T.N."/>
            <person name="Merkel A.Y."/>
        </authorList>
    </citation>
    <scope>NUCLEOTIDE SEQUENCE [LARGE SCALE GENOMIC DNA]</scope>
    <source>
        <strain evidence="4">Z-7115</strain>
    </source>
</reference>
<evidence type="ECO:0000256" key="1">
    <source>
        <dbReference type="SAM" id="Phobius"/>
    </source>
</evidence>
<dbReference type="EMBL" id="JAVKPK010000015">
    <property type="protein sequence ID" value="MDR7665194.1"/>
    <property type="molecule type" value="Genomic_DNA"/>
</dbReference>
<evidence type="ECO:0000313" key="3">
    <source>
        <dbReference type="EMBL" id="MDR7665194.1"/>
    </source>
</evidence>
<dbReference type="InterPro" id="IPR043717">
    <property type="entry name" value="DUF5658"/>
</dbReference>
<keyword evidence="1" id="KW-0472">Membrane</keyword>
<protein>
    <recommendedName>
        <fullName evidence="2">DUF5658 domain-containing protein</fullName>
    </recommendedName>
</protein>
<sequence>MLEVYNIRSSLSSYLYEVRFIILFYVIGDWTSTAYALPIGAEYNPVPAMILENYGIYHLLLVKIGFILLLFYVAPLIKVSKTRWALTKHLIEFIGIFVTINNLMVIWYGNSLIQVFGLV</sequence>
<gene>
    <name evidence="3" type="ORF">RG963_05220</name>
</gene>
<name>A0ABU2CZM9_9EURY</name>
<keyword evidence="1" id="KW-1133">Transmembrane helix</keyword>
<proteinExistence type="predicted"/>
<organism evidence="3 4">
    <name type="scientific">Methanosarcina baikalica</name>
    <dbReference type="NCBI Taxonomy" id="3073890"/>
    <lineage>
        <taxon>Archaea</taxon>
        <taxon>Methanobacteriati</taxon>
        <taxon>Methanobacteriota</taxon>
        <taxon>Stenosarchaea group</taxon>
        <taxon>Methanomicrobia</taxon>
        <taxon>Methanosarcinales</taxon>
        <taxon>Methanosarcinaceae</taxon>
        <taxon>Methanosarcina</taxon>
    </lineage>
</organism>
<keyword evidence="1" id="KW-0812">Transmembrane</keyword>